<accession>A0AA49GFX1</accession>
<dbReference type="GO" id="GO:0008483">
    <property type="term" value="F:transaminase activity"/>
    <property type="evidence" value="ECO:0007669"/>
    <property type="project" value="UniProtKB-KW"/>
</dbReference>
<dbReference type="RefSeq" id="WP_308357059.1">
    <property type="nucleotide sequence ID" value="NZ_CP129970.2"/>
</dbReference>
<dbReference type="AlphaFoldDB" id="A0AA49GFX1"/>
<keyword evidence="8" id="KW-0032">Aminotransferase</keyword>
<dbReference type="Proteomes" id="UP001244443">
    <property type="component" value="Chromosome"/>
</dbReference>
<proteinExistence type="inferred from homology"/>
<comment type="cofactor">
    <cofactor evidence="1 6">
        <name>pyridoxal 5'-phosphate</name>
        <dbReference type="ChEBI" id="CHEBI:597326"/>
    </cofactor>
</comment>
<dbReference type="Gene3D" id="3.90.1150.10">
    <property type="entry name" value="Aspartate Aminotransferase, domain 1"/>
    <property type="match status" value="1"/>
</dbReference>
<keyword evidence="9" id="KW-1185">Reference proteome</keyword>
<evidence type="ECO:0000256" key="1">
    <source>
        <dbReference type="ARBA" id="ARBA00001933"/>
    </source>
</evidence>
<comment type="pathway">
    <text evidence="2">Lipid metabolism.</text>
</comment>
<reference evidence="8" key="1">
    <citation type="submission" date="2023-08" db="EMBL/GenBank/DDBJ databases">
        <title>Comparative genomics and taxonomic characterization of three novel marine species of genus Marivirga.</title>
        <authorList>
            <person name="Muhammad N."/>
            <person name="Kim S.-G."/>
        </authorList>
    </citation>
    <scope>NUCLEOTIDE SEQUENCE [LARGE SCALE GENOMIC DNA]</scope>
    <source>
        <strain evidence="8">ABR2-2</strain>
    </source>
</reference>
<name>A0AA49GFX1_9BACT</name>
<dbReference type="Pfam" id="PF00155">
    <property type="entry name" value="Aminotran_1_2"/>
    <property type="match status" value="1"/>
</dbReference>
<dbReference type="GO" id="GO:0030170">
    <property type="term" value="F:pyridoxal phosphate binding"/>
    <property type="evidence" value="ECO:0007669"/>
    <property type="project" value="InterPro"/>
</dbReference>
<sequence length="372" mass="42217">MKVEDVLESQLQKRKQNGSFRTLKIADPKQIDFSSNDYLGLAQVSEIHQPIEEFVENGASGSRLLNGNKQYHEDLESFLAEFFKGESSLIFNSGYVANLGVLSSIPQKGDVVLIDELSHVCIKEGVRLSRAQHFSFKHNDLSDLEQKLNKFHKQGGNIFIVVESVYSMDGDESPLLEIVELANRYDAYIIVDEAHSTALHGDSGFGYCCHLDIQDKIFARIYTFGKAVGAHGAAVVGSKILREYLINYSRQFIYTTALPYSNVKTIEAALNYRQNHPELWDKLQKNISLYHEILNQDISKLNSNHPIQGVIFKNNNDAIQFSNYLNENGFNVRPILSPTVAKGKERVRICLHAFNSEDEVRNLCHHINQYFK</sequence>
<evidence type="ECO:0000313" key="9">
    <source>
        <dbReference type="Proteomes" id="UP001244443"/>
    </source>
</evidence>
<dbReference type="Gene3D" id="3.40.640.10">
    <property type="entry name" value="Type I PLP-dependent aspartate aminotransferase-like (Major domain)"/>
    <property type="match status" value="1"/>
</dbReference>
<organism evidence="8 9">
    <name type="scientific">Marivirga arenosa</name>
    <dbReference type="NCBI Taxonomy" id="3059076"/>
    <lineage>
        <taxon>Bacteria</taxon>
        <taxon>Pseudomonadati</taxon>
        <taxon>Bacteroidota</taxon>
        <taxon>Cytophagia</taxon>
        <taxon>Cytophagales</taxon>
        <taxon>Marivirgaceae</taxon>
        <taxon>Marivirga</taxon>
    </lineage>
</organism>
<dbReference type="InterPro" id="IPR050087">
    <property type="entry name" value="AON_synthase_class-II"/>
</dbReference>
<keyword evidence="4" id="KW-0808">Transferase</keyword>
<dbReference type="PANTHER" id="PTHR13693:SF77">
    <property type="entry name" value="8-AMINO-7-OXONONANOATE SYNTHASE"/>
    <property type="match status" value="1"/>
</dbReference>
<dbReference type="InterPro" id="IPR015424">
    <property type="entry name" value="PyrdxlP-dep_Trfase"/>
</dbReference>
<evidence type="ECO:0000256" key="2">
    <source>
        <dbReference type="ARBA" id="ARBA00005189"/>
    </source>
</evidence>
<dbReference type="InterPro" id="IPR001917">
    <property type="entry name" value="Aminotrans_II_pyridoxalP_BS"/>
</dbReference>
<gene>
    <name evidence="8" type="ORF">QYS48_15960</name>
</gene>
<dbReference type="EMBL" id="CP129970">
    <property type="protein sequence ID" value="WKK83769.2"/>
    <property type="molecule type" value="Genomic_DNA"/>
</dbReference>
<protein>
    <submittedName>
        <fullName evidence="8">Pyridoxal phosphate-dependent aminotransferase family protein</fullName>
    </submittedName>
</protein>
<dbReference type="InterPro" id="IPR015422">
    <property type="entry name" value="PyrdxlP-dep_Trfase_small"/>
</dbReference>
<dbReference type="InterPro" id="IPR004839">
    <property type="entry name" value="Aminotransferase_I/II_large"/>
</dbReference>
<dbReference type="InterPro" id="IPR015421">
    <property type="entry name" value="PyrdxlP-dep_Trfase_major"/>
</dbReference>
<evidence type="ECO:0000256" key="6">
    <source>
        <dbReference type="RuleBase" id="RU003693"/>
    </source>
</evidence>
<dbReference type="PROSITE" id="PS00599">
    <property type="entry name" value="AA_TRANSFER_CLASS_2"/>
    <property type="match status" value="1"/>
</dbReference>
<evidence type="ECO:0000259" key="7">
    <source>
        <dbReference type="Pfam" id="PF00155"/>
    </source>
</evidence>
<keyword evidence="5 6" id="KW-0663">Pyridoxal phosphate</keyword>
<evidence type="ECO:0000256" key="5">
    <source>
        <dbReference type="ARBA" id="ARBA00022898"/>
    </source>
</evidence>
<dbReference type="SUPFAM" id="SSF53383">
    <property type="entry name" value="PLP-dependent transferases"/>
    <property type="match status" value="1"/>
</dbReference>
<comment type="similarity">
    <text evidence="3">Belongs to the class-II pyridoxal-phosphate-dependent aminotransferase family. BioF subfamily.</text>
</comment>
<feature type="domain" description="Aminotransferase class I/classII large" evidence="7">
    <location>
        <begin position="29"/>
        <end position="367"/>
    </location>
</feature>
<evidence type="ECO:0000256" key="3">
    <source>
        <dbReference type="ARBA" id="ARBA00010008"/>
    </source>
</evidence>
<evidence type="ECO:0000313" key="8">
    <source>
        <dbReference type="EMBL" id="WKK83769.2"/>
    </source>
</evidence>
<dbReference type="PANTHER" id="PTHR13693">
    <property type="entry name" value="CLASS II AMINOTRANSFERASE/8-AMINO-7-OXONONANOATE SYNTHASE"/>
    <property type="match status" value="1"/>
</dbReference>
<evidence type="ECO:0000256" key="4">
    <source>
        <dbReference type="ARBA" id="ARBA00022679"/>
    </source>
</evidence>